<dbReference type="EMBL" id="BNFF01000001">
    <property type="protein sequence ID" value="GHK54554.1"/>
    <property type="molecule type" value="Genomic_DNA"/>
</dbReference>
<protein>
    <submittedName>
        <fullName evidence="2">Uncharacterized protein</fullName>
    </submittedName>
</protein>
<accession>A0A919LU48</accession>
<feature type="region of interest" description="Disordered" evidence="1">
    <location>
        <begin position="1"/>
        <end position="63"/>
    </location>
</feature>
<evidence type="ECO:0000313" key="2">
    <source>
        <dbReference type="EMBL" id="GHK54554.1"/>
    </source>
</evidence>
<gene>
    <name evidence="2" type="ORF">KPZU09_42900</name>
</gene>
<comment type="caution">
    <text evidence="2">The sequence shown here is derived from an EMBL/GenBank/DDBJ whole genome shotgun (WGS) entry which is preliminary data.</text>
</comment>
<evidence type="ECO:0000313" key="3">
    <source>
        <dbReference type="Proteomes" id="UP000655094"/>
    </source>
</evidence>
<reference evidence="2" key="1">
    <citation type="submission" date="2020-10" db="EMBL/GenBank/DDBJ databases">
        <title>Genome Sequence of ESBL Producing Zambian Clinical Strains.</title>
        <authorList>
            <person name="Shawa M."/>
            <person name="Furuta Y."/>
            <person name="Simbotwe M."/>
            <person name="Mulenga E."/>
            <person name="Mubanga M."/>
            <person name="Mulenga G."/>
            <person name="Kaile C."/>
            <person name="Zorigt T."/>
            <person name="Hang'ombe B."/>
            <person name="Higashi H."/>
        </authorList>
    </citation>
    <scope>NUCLEOTIDE SEQUENCE</scope>
    <source>
        <strain evidence="2">Zam_UTH_09</strain>
    </source>
</reference>
<feature type="compositionally biased region" description="Basic and acidic residues" evidence="1">
    <location>
        <begin position="46"/>
        <end position="63"/>
    </location>
</feature>
<sequence>MSKAAARGAEAPADDGEHNIQRIACGDAETQSDAAADPVAHGVADQQKKIRARTEQSDKVGQG</sequence>
<dbReference type="AlphaFoldDB" id="A0A919LU48"/>
<name>A0A919LU48_KLEPN</name>
<feature type="compositionally biased region" description="Low complexity" evidence="1">
    <location>
        <begin position="1"/>
        <end position="11"/>
    </location>
</feature>
<evidence type="ECO:0000256" key="1">
    <source>
        <dbReference type="SAM" id="MobiDB-lite"/>
    </source>
</evidence>
<organism evidence="2 3">
    <name type="scientific">Klebsiella pneumoniae</name>
    <dbReference type="NCBI Taxonomy" id="573"/>
    <lineage>
        <taxon>Bacteria</taxon>
        <taxon>Pseudomonadati</taxon>
        <taxon>Pseudomonadota</taxon>
        <taxon>Gammaproteobacteria</taxon>
        <taxon>Enterobacterales</taxon>
        <taxon>Enterobacteriaceae</taxon>
        <taxon>Klebsiella/Raoultella group</taxon>
        <taxon>Klebsiella</taxon>
        <taxon>Klebsiella pneumoniae complex</taxon>
    </lineage>
</organism>
<dbReference type="Proteomes" id="UP000655094">
    <property type="component" value="Unassembled WGS sequence"/>
</dbReference>
<proteinExistence type="predicted"/>